<dbReference type="CDD" id="cd00082">
    <property type="entry name" value="HisKA"/>
    <property type="match status" value="1"/>
</dbReference>
<dbReference type="SMART" id="SM00388">
    <property type="entry name" value="HisKA"/>
    <property type="match status" value="1"/>
</dbReference>
<dbReference type="SMART" id="SM00448">
    <property type="entry name" value="REC"/>
    <property type="match status" value="1"/>
</dbReference>
<feature type="repeat" description="TPR" evidence="7">
    <location>
        <begin position="235"/>
        <end position="268"/>
    </location>
</feature>
<dbReference type="PROSITE" id="PS50005">
    <property type="entry name" value="TPR"/>
    <property type="match status" value="1"/>
</dbReference>
<evidence type="ECO:0000256" key="8">
    <source>
        <dbReference type="SAM" id="Phobius"/>
    </source>
</evidence>
<keyword evidence="7" id="KW-0802">TPR repeat</keyword>
<sequence>MIESFLKRLKFNVLTIVYAGLFRKIEIYRCGIKYGFNTLLSMELTKRNCIFFIGVMSILGFSQQLPAQSKELLEAQLDSLIEKGRELEVDEPEIALDLYKSSLSLAKANDLHIYRIDALKELGYFYRYQNPDSSLYYFEEALSVALRYGKPGDIMRVYGATGRLYSDQGNHVAAIQEFEKAVHQAEVVGDPEMLAFYYLDIGSSYSQIAAYDQARTYTMKALDQATLVNDKEMIMSIYGNLGILFNQHDKYEEALAYQQKALQVWPEAPELQVAYAKINLALTHKKLGQFSQAMVLLNEGLDLLKNSNDAYGSIACHHNMGSVFFAMGDYAKAKEQLQVSDSLMKYHNLQFPAVQNELLMAQIAFAEMQYAYALQKANSCIRYCREFGVLETLFEALELKSEILEKQGKPVDALLTFRKAGEMKDSIRTLANEKSLNELHARFDLSEKERLIQLLNQEKALEALKSADQQRQNLVLVIILSMLSLITGLIAYGYRKNLRLHKRLKESHRVISQQAKQLQQSSEEKTTFFSNISHELRTPLTLVNGVLHSDHLDEENLQMARRSTRQLEHMIDELLDLARMEMTPVEIDLLPQAVSPLLKRIVYSFESLFVEHEIRFEVRLELTDTIVADLDITRFERVINNLLVNALKFTPKGGCVTFLAEVEQELLQIHVMDTGPGIPNDELSYIFERFYQAQNQAHTSQFGTGLGLAIARDLTHKMNGKLQVCNRAEGGACFTLTMPIYEKELEVQEVSDSRLVSLEAIGKKRILIVEDHPDMQQYLQKILGAHFKTTVVSGGVEALEVIDKQKPDLIITDVMMPEMDGFDLIKQLKENEGLYQLPVVVLTAKGSKEDKLKFLQLGVDDYLTKPFHPEELCTRVYNLFENQRARARWESKVDESENEESSPPEAPDLIERISEYVVASMGGHDPSVGDIAHHLAMSERQLYRKLGELTGLSPANLVREIKLTHAMKLLQRGEYQKVEAVARYVGFNNTSYFSRLFFKRFGKRPMDVIT</sequence>
<dbReference type="PANTHER" id="PTHR43547">
    <property type="entry name" value="TWO-COMPONENT HISTIDINE KINASE"/>
    <property type="match status" value="1"/>
</dbReference>
<dbReference type="SUPFAM" id="SSF52172">
    <property type="entry name" value="CheY-like"/>
    <property type="match status" value="1"/>
</dbReference>
<dbReference type="InterPro" id="IPR018060">
    <property type="entry name" value="HTH_AraC"/>
</dbReference>
<evidence type="ECO:0000256" key="2">
    <source>
        <dbReference type="ARBA" id="ARBA00012438"/>
    </source>
</evidence>
<dbReference type="InterPro" id="IPR001789">
    <property type="entry name" value="Sig_transdc_resp-reg_receiver"/>
</dbReference>
<dbReference type="Proteomes" id="UP000256779">
    <property type="component" value="Unassembled WGS sequence"/>
</dbReference>
<dbReference type="CDD" id="cd17574">
    <property type="entry name" value="REC_OmpR"/>
    <property type="match status" value="1"/>
</dbReference>
<dbReference type="InterPro" id="IPR036890">
    <property type="entry name" value="HATPase_C_sf"/>
</dbReference>
<evidence type="ECO:0000256" key="4">
    <source>
        <dbReference type="ARBA" id="ARBA00023015"/>
    </source>
</evidence>
<comment type="caution">
    <text evidence="12">The sequence shown here is derived from an EMBL/GenBank/DDBJ whole genome shotgun (WGS) entry which is preliminary data.</text>
</comment>
<dbReference type="InterPro" id="IPR019734">
    <property type="entry name" value="TPR_rpt"/>
</dbReference>
<dbReference type="SMART" id="SM00342">
    <property type="entry name" value="HTH_ARAC"/>
    <property type="match status" value="1"/>
</dbReference>
<gene>
    <name evidence="12" type="ORF">C7460_114122</name>
</gene>
<dbReference type="Gene3D" id="1.10.10.60">
    <property type="entry name" value="Homeodomain-like"/>
    <property type="match status" value="1"/>
</dbReference>
<dbReference type="SMART" id="SM00028">
    <property type="entry name" value="TPR"/>
    <property type="match status" value="7"/>
</dbReference>
<keyword evidence="8" id="KW-0812">Transmembrane</keyword>
<dbReference type="SMART" id="SM00387">
    <property type="entry name" value="HATPase_c"/>
    <property type="match status" value="1"/>
</dbReference>
<evidence type="ECO:0000259" key="9">
    <source>
        <dbReference type="PROSITE" id="PS01124"/>
    </source>
</evidence>
<dbReference type="InterPro" id="IPR011006">
    <property type="entry name" value="CheY-like_superfamily"/>
</dbReference>
<dbReference type="PRINTS" id="PR00344">
    <property type="entry name" value="BCTRLSENSOR"/>
</dbReference>
<feature type="modified residue" description="4-aspartylphosphate" evidence="6">
    <location>
        <position position="813"/>
    </location>
</feature>
<dbReference type="PANTHER" id="PTHR43547:SF2">
    <property type="entry name" value="HYBRID SIGNAL TRANSDUCTION HISTIDINE KINASE C"/>
    <property type="match status" value="1"/>
</dbReference>
<reference evidence="12 13" key="1">
    <citation type="submission" date="2018-07" db="EMBL/GenBank/DDBJ databases">
        <title>Genomic Encyclopedia of Type Strains, Phase IV (KMG-IV): sequencing the most valuable type-strain genomes for metagenomic binning, comparative biology and taxonomic classification.</title>
        <authorList>
            <person name="Goeker M."/>
        </authorList>
    </citation>
    <scope>NUCLEOTIDE SEQUENCE [LARGE SCALE GENOMIC DNA]</scope>
    <source>
        <strain evidence="12 13">DSM 4134</strain>
    </source>
</reference>
<feature type="domain" description="Response regulatory" evidence="11">
    <location>
        <begin position="765"/>
        <end position="880"/>
    </location>
</feature>
<feature type="transmembrane region" description="Helical" evidence="8">
    <location>
        <begin position="474"/>
        <end position="494"/>
    </location>
</feature>
<evidence type="ECO:0000256" key="7">
    <source>
        <dbReference type="PROSITE-ProRule" id="PRU00339"/>
    </source>
</evidence>
<evidence type="ECO:0000313" key="13">
    <source>
        <dbReference type="Proteomes" id="UP000256779"/>
    </source>
</evidence>
<dbReference type="InterPro" id="IPR003594">
    <property type="entry name" value="HATPase_dom"/>
</dbReference>
<evidence type="ECO:0000256" key="1">
    <source>
        <dbReference type="ARBA" id="ARBA00000085"/>
    </source>
</evidence>
<dbReference type="EMBL" id="QREG01000014">
    <property type="protein sequence ID" value="RED96664.1"/>
    <property type="molecule type" value="Genomic_DNA"/>
</dbReference>
<evidence type="ECO:0000256" key="6">
    <source>
        <dbReference type="PROSITE-ProRule" id="PRU00169"/>
    </source>
</evidence>
<dbReference type="Pfam" id="PF02518">
    <property type="entry name" value="HATPase_c"/>
    <property type="match status" value="1"/>
</dbReference>
<dbReference type="InterPro" id="IPR005467">
    <property type="entry name" value="His_kinase_dom"/>
</dbReference>
<dbReference type="InterPro" id="IPR003661">
    <property type="entry name" value="HisK_dim/P_dom"/>
</dbReference>
<dbReference type="Pfam" id="PF00512">
    <property type="entry name" value="HisKA"/>
    <property type="match status" value="1"/>
</dbReference>
<dbReference type="SUPFAM" id="SSF55874">
    <property type="entry name" value="ATPase domain of HSP90 chaperone/DNA topoisomerase II/histidine kinase"/>
    <property type="match status" value="1"/>
</dbReference>
<keyword evidence="13" id="KW-1185">Reference proteome</keyword>
<name>A0A3D9L2Q5_MARFU</name>
<dbReference type="Pfam" id="PF12833">
    <property type="entry name" value="HTH_18"/>
    <property type="match status" value="1"/>
</dbReference>
<dbReference type="GO" id="GO:0043565">
    <property type="term" value="F:sequence-specific DNA binding"/>
    <property type="evidence" value="ECO:0007669"/>
    <property type="project" value="InterPro"/>
</dbReference>
<keyword evidence="4" id="KW-0805">Transcription regulation</keyword>
<dbReference type="InterPro" id="IPR011990">
    <property type="entry name" value="TPR-like_helical_dom_sf"/>
</dbReference>
<dbReference type="Gene3D" id="3.40.50.2300">
    <property type="match status" value="1"/>
</dbReference>
<dbReference type="SUPFAM" id="SSF47384">
    <property type="entry name" value="Homodimeric domain of signal transducing histidine kinase"/>
    <property type="match status" value="1"/>
</dbReference>
<dbReference type="PROSITE" id="PS50109">
    <property type="entry name" value="HIS_KIN"/>
    <property type="match status" value="1"/>
</dbReference>
<dbReference type="Gene3D" id="1.10.287.130">
    <property type="match status" value="1"/>
</dbReference>
<dbReference type="Gene3D" id="3.30.565.10">
    <property type="entry name" value="Histidine kinase-like ATPase, C-terminal domain"/>
    <property type="match status" value="1"/>
</dbReference>
<dbReference type="InterPro" id="IPR009057">
    <property type="entry name" value="Homeodomain-like_sf"/>
</dbReference>
<evidence type="ECO:0000256" key="5">
    <source>
        <dbReference type="ARBA" id="ARBA00023163"/>
    </source>
</evidence>
<organism evidence="12 13">
    <name type="scientific">Marinoscillum furvescens DSM 4134</name>
    <dbReference type="NCBI Taxonomy" id="1122208"/>
    <lineage>
        <taxon>Bacteria</taxon>
        <taxon>Pseudomonadati</taxon>
        <taxon>Bacteroidota</taxon>
        <taxon>Cytophagia</taxon>
        <taxon>Cytophagales</taxon>
        <taxon>Reichenbachiellaceae</taxon>
        <taxon>Marinoscillum</taxon>
    </lineage>
</organism>
<keyword evidence="8" id="KW-1133">Transmembrane helix</keyword>
<dbReference type="Pfam" id="PF13424">
    <property type="entry name" value="TPR_12"/>
    <property type="match status" value="1"/>
</dbReference>
<dbReference type="CDD" id="cd00075">
    <property type="entry name" value="HATPase"/>
    <property type="match status" value="1"/>
</dbReference>
<dbReference type="GO" id="GO:0003700">
    <property type="term" value="F:DNA-binding transcription factor activity"/>
    <property type="evidence" value="ECO:0007669"/>
    <property type="project" value="InterPro"/>
</dbReference>
<dbReference type="InterPro" id="IPR004358">
    <property type="entry name" value="Sig_transdc_His_kin-like_C"/>
</dbReference>
<comment type="catalytic activity">
    <reaction evidence="1">
        <text>ATP + protein L-histidine = ADP + protein N-phospho-L-histidine.</text>
        <dbReference type="EC" id="2.7.13.3"/>
    </reaction>
</comment>
<feature type="domain" description="HTH araC/xylS-type" evidence="9">
    <location>
        <begin position="911"/>
        <end position="1010"/>
    </location>
</feature>
<protein>
    <recommendedName>
        <fullName evidence="2">histidine kinase</fullName>
        <ecNumber evidence="2">2.7.13.3</ecNumber>
    </recommendedName>
</protein>
<keyword evidence="3 6" id="KW-0597">Phosphoprotein</keyword>
<keyword evidence="8" id="KW-0472">Membrane</keyword>
<evidence type="ECO:0000313" key="12">
    <source>
        <dbReference type="EMBL" id="RED96664.1"/>
    </source>
</evidence>
<dbReference type="Pfam" id="PF00072">
    <property type="entry name" value="Response_reg"/>
    <property type="match status" value="1"/>
</dbReference>
<dbReference type="EC" id="2.7.13.3" evidence="2"/>
<dbReference type="SUPFAM" id="SSF48452">
    <property type="entry name" value="TPR-like"/>
    <property type="match status" value="2"/>
</dbReference>
<dbReference type="PROSITE" id="PS01124">
    <property type="entry name" value="HTH_ARAC_FAMILY_2"/>
    <property type="match status" value="1"/>
</dbReference>
<dbReference type="Gene3D" id="1.25.40.10">
    <property type="entry name" value="Tetratricopeptide repeat domain"/>
    <property type="match status" value="2"/>
</dbReference>
<dbReference type="AlphaFoldDB" id="A0A3D9L2Q5"/>
<evidence type="ECO:0000259" key="11">
    <source>
        <dbReference type="PROSITE" id="PS50110"/>
    </source>
</evidence>
<evidence type="ECO:0000256" key="3">
    <source>
        <dbReference type="ARBA" id="ARBA00022553"/>
    </source>
</evidence>
<dbReference type="PROSITE" id="PS50110">
    <property type="entry name" value="RESPONSE_REGULATORY"/>
    <property type="match status" value="1"/>
</dbReference>
<keyword evidence="5" id="KW-0804">Transcription</keyword>
<feature type="domain" description="Histidine kinase" evidence="10">
    <location>
        <begin position="531"/>
        <end position="742"/>
    </location>
</feature>
<proteinExistence type="predicted"/>
<dbReference type="SUPFAM" id="SSF46689">
    <property type="entry name" value="Homeodomain-like"/>
    <property type="match status" value="1"/>
</dbReference>
<dbReference type="GO" id="GO:0000155">
    <property type="term" value="F:phosphorelay sensor kinase activity"/>
    <property type="evidence" value="ECO:0007669"/>
    <property type="project" value="InterPro"/>
</dbReference>
<accession>A0A3D9L2Q5</accession>
<dbReference type="InterPro" id="IPR036097">
    <property type="entry name" value="HisK_dim/P_sf"/>
</dbReference>
<evidence type="ECO:0000259" key="10">
    <source>
        <dbReference type="PROSITE" id="PS50109"/>
    </source>
</evidence>